<protein>
    <submittedName>
        <fullName evidence="1">Uncharacterized protein</fullName>
    </submittedName>
</protein>
<accession>A0A444JIH9</accession>
<evidence type="ECO:0000313" key="1">
    <source>
        <dbReference type="EMBL" id="RWX52879.1"/>
    </source>
</evidence>
<organism evidence="1 2">
    <name type="scientific">Photobacterium chitinilyticum</name>
    <dbReference type="NCBI Taxonomy" id="2485123"/>
    <lineage>
        <taxon>Bacteria</taxon>
        <taxon>Pseudomonadati</taxon>
        <taxon>Pseudomonadota</taxon>
        <taxon>Gammaproteobacteria</taxon>
        <taxon>Vibrionales</taxon>
        <taxon>Vibrionaceae</taxon>
        <taxon>Photobacterium</taxon>
    </lineage>
</organism>
<dbReference type="Proteomes" id="UP000287563">
    <property type="component" value="Unassembled WGS sequence"/>
</dbReference>
<dbReference type="EMBL" id="RJLM01000023">
    <property type="protein sequence ID" value="RWX52879.1"/>
    <property type="molecule type" value="Genomic_DNA"/>
</dbReference>
<proteinExistence type="predicted"/>
<gene>
    <name evidence="1" type="ORF">EDI28_24775</name>
</gene>
<sequence>MSETTALLLSRSKNLFFATTAKEHTDFSVERGRKYYISCIKRGTQKNEHNQMMELYHADDYQRILITNKSKYDVIADCESAGMRTANTQKQSQLKK</sequence>
<reference evidence="1 2" key="1">
    <citation type="submission" date="2018-11" db="EMBL/GenBank/DDBJ databases">
        <title>Photobacterium sp. BEI247 sp. nov., a marine bacterium isolated from Yongle Blue Hole in the South China Sea.</title>
        <authorList>
            <person name="Wang X."/>
        </authorList>
    </citation>
    <scope>NUCLEOTIDE SEQUENCE [LARGE SCALE GENOMIC DNA]</scope>
    <source>
        <strain evidence="2">BEI247</strain>
    </source>
</reference>
<dbReference type="AlphaFoldDB" id="A0A444JIH9"/>
<comment type="caution">
    <text evidence="1">The sequence shown here is derived from an EMBL/GenBank/DDBJ whole genome shotgun (WGS) entry which is preliminary data.</text>
</comment>
<keyword evidence="2" id="KW-1185">Reference proteome</keyword>
<dbReference type="RefSeq" id="WP_128786504.1">
    <property type="nucleotide sequence ID" value="NZ_RJLM01000023.1"/>
</dbReference>
<name>A0A444JIH9_9GAMM</name>
<evidence type="ECO:0000313" key="2">
    <source>
        <dbReference type="Proteomes" id="UP000287563"/>
    </source>
</evidence>